<keyword evidence="3" id="KW-0479">Metal-binding</keyword>
<evidence type="ECO:0000256" key="5">
    <source>
        <dbReference type="ARBA" id="ARBA00022840"/>
    </source>
</evidence>
<dbReference type="RefSeq" id="WP_219157139.1">
    <property type="nucleotide sequence ID" value="NZ_JAHWQX010000001.1"/>
</dbReference>
<dbReference type="InterPro" id="IPR000873">
    <property type="entry name" value="AMP-dep_synth/lig_dom"/>
</dbReference>
<keyword evidence="9" id="KW-1185">Reference proteome</keyword>
<feature type="domain" description="AMP-binding enzyme C-terminal" evidence="7">
    <location>
        <begin position="427"/>
        <end position="502"/>
    </location>
</feature>
<organism evidence="8 9">
    <name type="scientific">Pseudohoeflea coraliihabitans</name>
    <dbReference type="NCBI Taxonomy" id="2860393"/>
    <lineage>
        <taxon>Bacteria</taxon>
        <taxon>Pseudomonadati</taxon>
        <taxon>Pseudomonadota</taxon>
        <taxon>Alphaproteobacteria</taxon>
        <taxon>Hyphomicrobiales</taxon>
        <taxon>Rhizobiaceae</taxon>
        <taxon>Pseudohoeflea</taxon>
    </lineage>
</organism>
<dbReference type="CDD" id="cd05926">
    <property type="entry name" value="FACL_fum10p_like"/>
    <property type="match status" value="1"/>
</dbReference>
<evidence type="ECO:0000256" key="2">
    <source>
        <dbReference type="ARBA" id="ARBA00022598"/>
    </source>
</evidence>
<dbReference type="InterPro" id="IPR025110">
    <property type="entry name" value="AMP-bd_C"/>
</dbReference>
<keyword evidence="5" id="KW-0067">ATP-binding</keyword>
<reference evidence="8" key="1">
    <citation type="submission" date="2021-07" db="EMBL/GenBank/DDBJ databases">
        <title>Pseudohoeflea marina sp. nov. a polyhydroxyalcanoate-producing bacterium.</title>
        <authorList>
            <person name="Zheng W."/>
            <person name="Yu S."/>
            <person name="Huang Y."/>
        </authorList>
    </citation>
    <scope>NUCLEOTIDE SEQUENCE</scope>
    <source>
        <strain evidence="8">DP4N28-3</strain>
    </source>
</reference>
<comment type="caution">
    <text evidence="8">The sequence shown here is derived from an EMBL/GenBank/DDBJ whole genome shotgun (WGS) entry which is preliminary data.</text>
</comment>
<accession>A0ABS6WIC6</accession>
<dbReference type="PROSITE" id="PS00455">
    <property type="entry name" value="AMP_BINDING"/>
    <property type="match status" value="1"/>
</dbReference>
<dbReference type="PANTHER" id="PTHR43201:SF5">
    <property type="entry name" value="MEDIUM-CHAIN ACYL-COA LIGASE ACSF2, MITOCHONDRIAL"/>
    <property type="match status" value="1"/>
</dbReference>
<name>A0ABS6WIC6_9HYPH</name>
<keyword evidence="2 8" id="KW-0436">Ligase</keyword>
<dbReference type="PANTHER" id="PTHR43201">
    <property type="entry name" value="ACYL-COA SYNTHETASE"/>
    <property type="match status" value="1"/>
</dbReference>
<evidence type="ECO:0000259" key="6">
    <source>
        <dbReference type="Pfam" id="PF00501"/>
    </source>
</evidence>
<evidence type="ECO:0000313" key="9">
    <source>
        <dbReference type="Proteomes" id="UP001430804"/>
    </source>
</evidence>
<feature type="domain" description="AMP-dependent synthetase/ligase" evidence="6">
    <location>
        <begin position="12"/>
        <end position="377"/>
    </location>
</feature>
<gene>
    <name evidence="8" type="ORF">KY465_00280</name>
</gene>
<dbReference type="InterPro" id="IPR045310">
    <property type="entry name" value="Pcs60-like"/>
</dbReference>
<dbReference type="EMBL" id="JAHWQX010000001">
    <property type="protein sequence ID" value="MBW3095707.1"/>
    <property type="molecule type" value="Genomic_DNA"/>
</dbReference>
<dbReference type="GO" id="GO:0016874">
    <property type="term" value="F:ligase activity"/>
    <property type="evidence" value="ECO:0007669"/>
    <property type="project" value="UniProtKB-KW"/>
</dbReference>
<evidence type="ECO:0000256" key="4">
    <source>
        <dbReference type="ARBA" id="ARBA00022741"/>
    </source>
</evidence>
<evidence type="ECO:0000256" key="1">
    <source>
        <dbReference type="ARBA" id="ARBA00006432"/>
    </source>
</evidence>
<protein>
    <submittedName>
        <fullName evidence="8">Acyl--CoA ligase</fullName>
    </submittedName>
</protein>
<dbReference type="Proteomes" id="UP001430804">
    <property type="component" value="Unassembled WGS sequence"/>
</dbReference>
<evidence type="ECO:0000259" key="7">
    <source>
        <dbReference type="Pfam" id="PF13193"/>
    </source>
</evidence>
<dbReference type="Pfam" id="PF13193">
    <property type="entry name" value="AMP-binding_C"/>
    <property type="match status" value="1"/>
</dbReference>
<dbReference type="InterPro" id="IPR020845">
    <property type="entry name" value="AMP-binding_CS"/>
</dbReference>
<sequence length="530" mass="55885">MQSVRTCALQSAPHQVDAIAIAAPDRSPLTYAALARQIDAVVGDLGQRGFGPHSIIALCLPNGPEMATAFLGISEIATAAPLNPAYSEEELAFYLDDLPADLLIVPAGQMPAARAAASAAKIPILDLVFDPAAPAGTFHLEGAVDFTAPPAQASVNGGPGARNQPDDIALILHTSGTTGRPKKVGLRQRNLQASIASITNALALTPADRCLNVMPLFHIHGLIAALASTIASGGTIICTPGFNAMRFAGWLDAHDPTWFTAVPTMHQAAIERLARQPEGSYRGRLRFVRSSSAALPARVHAELEAMFDCPVIEAYGMTEAAHQISTNPIAPGQQQPASVGYATGADVAIMDSDGNLLPAGTSGEIVIRGANVHDGYLDNPDANATAFTNGWFRTGDLGCLQRDGRLRIEGRLKEIINRGGEKIAPLEIDAVLLRYPQIAQAVTFAVPHPLLGEDIAAVIVPQPGAEIDINELREFTRQRVAAFKVPRHIVIGDRIPTGATGKVQRMLLAGQVQWQSPSPLEDSATTPGPK</sequence>
<evidence type="ECO:0000313" key="8">
    <source>
        <dbReference type="EMBL" id="MBW3095707.1"/>
    </source>
</evidence>
<keyword evidence="4" id="KW-0547">Nucleotide-binding</keyword>
<proteinExistence type="inferred from homology"/>
<dbReference type="Pfam" id="PF00501">
    <property type="entry name" value="AMP-binding"/>
    <property type="match status" value="1"/>
</dbReference>
<comment type="similarity">
    <text evidence="1">Belongs to the ATP-dependent AMP-binding enzyme family.</text>
</comment>
<evidence type="ECO:0000256" key="3">
    <source>
        <dbReference type="ARBA" id="ARBA00022723"/>
    </source>
</evidence>